<comment type="similarity">
    <text evidence="2">Belongs to the CpsC/CapA family.</text>
</comment>
<comment type="subcellular location">
    <subcellularLocation>
        <location evidence="1">Cell membrane</location>
        <topology evidence="1">Multi-pass membrane protein</topology>
    </subcellularLocation>
</comment>
<evidence type="ECO:0000256" key="7">
    <source>
        <dbReference type="ARBA" id="ARBA00022692"/>
    </source>
</evidence>
<protein>
    <recommendedName>
        <fullName evidence="4">non-specific protein-tyrosine kinase</fullName>
        <ecNumber evidence="4">2.7.10.2</ecNumber>
    </recommendedName>
</protein>
<evidence type="ECO:0000313" key="19">
    <source>
        <dbReference type="Proteomes" id="UP000317046"/>
    </source>
</evidence>
<evidence type="ECO:0000256" key="14">
    <source>
        <dbReference type="ARBA" id="ARBA00051245"/>
    </source>
</evidence>
<dbReference type="Pfam" id="PF02706">
    <property type="entry name" value="Wzz"/>
    <property type="match status" value="1"/>
</dbReference>
<keyword evidence="12 16" id="KW-0472">Membrane</keyword>
<name>A0A4Y3L0J3_9CELL</name>
<dbReference type="SUPFAM" id="SSF52540">
    <property type="entry name" value="P-loop containing nucleoside triphosphate hydrolases"/>
    <property type="match status" value="1"/>
</dbReference>
<evidence type="ECO:0000256" key="1">
    <source>
        <dbReference type="ARBA" id="ARBA00004651"/>
    </source>
</evidence>
<feature type="transmembrane region" description="Helical" evidence="16">
    <location>
        <begin position="26"/>
        <end position="47"/>
    </location>
</feature>
<dbReference type="InterPro" id="IPR003856">
    <property type="entry name" value="LPS_length_determ_N"/>
</dbReference>
<evidence type="ECO:0000256" key="10">
    <source>
        <dbReference type="ARBA" id="ARBA00022840"/>
    </source>
</evidence>
<feature type="region of interest" description="Disordered" evidence="15">
    <location>
        <begin position="460"/>
        <end position="535"/>
    </location>
</feature>
<proteinExistence type="inferred from homology"/>
<dbReference type="GO" id="GO:0042802">
    <property type="term" value="F:identical protein binding"/>
    <property type="evidence" value="ECO:0007669"/>
    <property type="project" value="UniProtKB-ARBA"/>
</dbReference>
<gene>
    <name evidence="18" type="ORF">CCE01nite_37910</name>
</gene>
<evidence type="ECO:0000256" key="2">
    <source>
        <dbReference type="ARBA" id="ARBA00006683"/>
    </source>
</evidence>
<dbReference type="Proteomes" id="UP000317046">
    <property type="component" value="Unassembled WGS sequence"/>
</dbReference>
<dbReference type="EMBL" id="BJLR01000036">
    <property type="protein sequence ID" value="GEA89842.1"/>
    <property type="molecule type" value="Genomic_DNA"/>
</dbReference>
<dbReference type="InterPro" id="IPR050445">
    <property type="entry name" value="Bact_polysacc_biosynth/exp"/>
</dbReference>
<feature type="domain" description="Polysaccharide chain length determinant N-terminal" evidence="17">
    <location>
        <begin position="12"/>
        <end position="100"/>
    </location>
</feature>
<dbReference type="PANTHER" id="PTHR32309:SF13">
    <property type="entry name" value="FERRIC ENTEROBACTIN TRANSPORT PROTEIN FEPE"/>
    <property type="match status" value="1"/>
</dbReference>
<evidence type="ECO:0000256" key="9">
    <source>
        <dbReference type="ARBA" id="ARBA00022777"/>
    </source>
</evidence>
<dbReference type="GO" id="GO:0005886">
    <property type="term" value="C:plasma membrane"/>
    <property type="evidence" value="ECO:0007669"/>
    <property type="project" value="UniProtKB-SubCell"/>
</dbReference>
<dbReference type="AlphaFoldDB" id="A0A4Y3L0J3"/>
<evidence type="ECO:0000256" key="12">
    <source>
        <dbReference type="ARBA" id="ARBA00023136"/>
    </source>
</evidence>
<keyword evidence="7 16" id="KW-0812">Transmembrane</keyword>
<comment type="similarity">
    <text evidence="3">Belongs to the CpsD/CapB family.</text>
</comment>
<keyword evidence="5" id="KW-1003">Cell membrane</keyword>
<dbReference type="FunFam" id="3.40.50.300:FF:000527">
    <property type="entry name" value="Tyrosine-protein kinase etk"/>
    <property type="match status" value="1"/>
</dbReference>
<evidence type="ECO:0000256" key="4">
    <source>
        <dbReference type="ARBA" id="ARBA00011903"/>
    </source>
</evidence>
<feature type="compositionally biased region" description="Polar residues" evidence="15">
    <location>
        <begin position="521"/>
        <end position="535"/>
    </location>
</feature>
<comment type="caution">
    <text evidence="18">The sequence shown here is derived from an EMBL/GenBank/DDBJ whole genome shotgun (WGS) entry which is preliminary data.</text>
</comment>
<evidence type="ECO:0000256" key="13">
    <source>
        <dbReference type="ARBA" id="ARBA00023137"/>
    </source>
</evidence>
<feature type="transmembrane region" description="Helical" evidence="16">
    <location>
        <begin position="187"/>
        <end position="206"/>
    </location>
</feature>
<reference evidence="18" key="1">
    <citation type="submission" date="2019-06" db="EMBL/GenBank/DDBJ databases">
        <title>Whole genome shotgun sequence of Cellulomonas cellasea NBRC 3753.</title>
        <authorList>
            <person name="Hosoyama A."/>
            <person name="Uohara A."/>
            <person name="Ohji S."/>
            <person name="Ichikawa N."/>
        </authorList>
    </citation>
    <scope>NUCLEOTIDE SEQUENCE [LARGE SCALE GENOMIC DNA]</scope>
    <source>
        <strain evidence="18">NBRC 3753</strain>
    </source>
</reference>
<organism evidence="18 19">
    <name type="scientific">Cellulomonas cellasea</name>
    <dbReference type="NCBI Taxonomy" id="43670"/>
    <lineage>
        <taxon>Bacteria</taxon>
        <taxon>Bacillati</taxon>
        <taxon>Actinomycetota</taxon>
        <taxon>Actinomycetes</taxon>
        <taxon>Micrococcales</taxon>
        <taxon>Cellulomonadaceae</taxon>
        <taxon>Cellulomonas</taxon>
    </lineage>
</organism>
<evidence type="ECO:0000256" key="11">
    <source>
        <dbReference type="ARBA" id="ARBA00022989"/>
    </source>
</evidence>
<keyword evidence="9" id="KW-0418">Kinase</keyword>
<evidence type="ECO:0000256" key="15">
    <source>
        <dbReference type="SAM" id="MobiDB-lite"/>
    </source>
</evidence>
<keyword evidence="19" id="KW-1185">Reference proteome</keyword>
<feature type="compositionally biased region" description="Polar residues" evidence="15">
    <location>
        <begin position="496"/>
        <end position="507"/>
    </location>
</feature>
<evidence type="ECO:0000313" key="18">
    <source>
        <dbReference type="EMBL" id="GEA89842.1"/>
    </source>
</evidence>
<evidence type="ECO:0000256" key="5">
    <source>
        <dbReference type="ARBA" id="ARBA00022475"/>
    </source>
</evidence>
<sequence length="535" mass="55857">MQGRGAGSGSDSVELQDYLTILRKRWVSIVVLTALAVAGAVAASLLATPMYRATTQVFVSVQGGSSTTELLQGSNFTRQQVTSYTNLATSPLVLGPVIDEMGLDERAESLAGRVTADSPLNTSLINLSVTHENPAIAAALADAIADEFTDVISELETPASGGDSAVKISVVRDAAAPTSPTSPNTKLNLALGLLVGLALGVGFAILREVLDTRVRGEADVAKVTSTSVIGTIGYDEDAPQHPLIVQSSPHSHRAEAFRRLRTNLQFLDIADRPQSIVVTSSLPGEGKSTTTINTAISLADAGSRVALIDADLRRPSVARYMGLEGGVGLTTVLIGKAAVEDVIQPWGNGYLHVLPSGQIPPNPSELLGSQAMANLLDKLTRTYDIVLVDTAPLLPVTDAAILSKLTGGAVLVVGANKLHRNQLAESVGALETVGARILGVVVNQQVRKQGDAYTYYDYASHTSTGEPVTPPAGRRGSRALRRSAKDVRPTRPASAASRQPISASQQRGEGIAGLWPGEPLSGSSQPGSGEQRTPR</sequence>
<dbReference type="NCBIfam" id="TIGR01007">
    <property type="entry name" value="eps_fam"/>
    <property type="match status" value="1"/>
</dbReference>
<keyword evidence="10" id="KW-0067">ATP-binding</keyword>
<evidence type="ECO:0000256" key="16">
    <source>
        <dbReference type="SAM" id="Phobius"/>
    </source>
</evidence>
<evidence type="ECO:0000256" key="3">
    <source>
        <dbReference type="ARBA" id="ARBA00007316"/>
    </source>
</evidence>
<accession>A0A4Y3L0J3</accession>
<evidence type="ECO:0000256" key="6">
    <source>
        <dbReference type="ARBA" id="ARBA00022679"/>
    </source>
</evidence>
<dbReference type="EC" id="2.7.10.2" evidence="4"/>
<dbReference type="CDD" id="cd05387">
    <property type="entry name" value="BY-kinase"/>
    <property type="match status" value="1"/>
</dbReference>
<keyword evidence="8" id="KW-0547">Nucleotide-binding</keyword>
<dbReference type="InterPro" id="IPR005702">
    <property type="entry name" value="Wzc-like_C"/>
</dbReference>
<dbReference type="Gene3D" id="3.40.50.300">
    <property type="entry name" value="P-loop containing nucleotide triphosphate hydrolases"/>
    <property type="match status" value="1"/>
</dbReference>
<dbReference type="Pfam" id="PF10609">
    <property type="entry name" value="ParA"/>
    <property type="match status" value="1"/>
</dbReference>
<dbReference type="GO" id="GO:0005524">
    <property type="term" value="F:ATP binding"/>
    <property type="evidence" value="ECO:0007669"/>
    <property type="project" value="UniProtKB-KW"/>
</dbReference>
<evidence type="ECO:0000259" key="17">
    <source>
        <dbReference type="Pfam" id="PF02706"/>
    </source>
</evidence>
<dbReference type="PANTHER" id="PTHR32309">
    <property type="entry name" value="TYROSINE-PROTEIN KINASE"/>
    <property type="match status" value="1"/>
</dbReference>
<keyword evidence="6" id="KW-0808">Transferase</keyword>
<keyword evidence="13" id="KW-0829">Tyrosine-protein kinase</keyword>
<dbReference type="InterPro" id="IPR033756">
    <property type="entry name" value="YlxH/NBP35"/>
</dbReference>
<dbReference type="InterPro" id="IPR027417">
    <property type="entry name" value="P-loop_NTPase"/>
</dbReference>
<dbReference type="GO" id="GO:0004715">
    <property type="term" value="F:non-membrane spanning protein tyrosine kinase activity"/>
    <property type="evidence" value="ECO:0007669"/>
    <property type="project" value="UniProtKB-EC"/>
</dbReference>
<evidence type="ECO:0000256" key="8">
    <source>
        <dbReference type="ARBA" id="ARBA00022741"/>
    </source>
</evidence>
<keyword evidence="11 16" id="KW-1133">Transmembrane helix</keyword>
<comment type="catalytic activity">
    <reaction evidence="14">
        <text>L-tyrosyl-[protein] + ATP = O-phospho-L-tyrosyl-[protein] + ADP + H(+)</text>
        <dbReference type="Rhea" id="RHEA:10596"/>
        <dbReference type="Rhea" id="RHEA-COMP:10136"/>
        <dbReference type="Rhea" id="RHEA-COMP:20101"/>
        <dbReference type="ChEBI" id="CHEBI:15378"/>
        <dbReference type="ChEBI" id="CHEBI:30616"/>
        <dbReference type="ChEBI" id="CHEBI:46858"/>
        <dbReference type="ChEBI" id="CHEBI:61978"/>
        <dbReference type="ChEBI" id="CHEBI:456216"/>
        <dbReference type="EC" id="2.7.10.2"/>
    </reaction>
</comment>